<dbReference type="Gene3D" id="3.80.10.10">
    <property type="entry name" value="Ribonuclease Inhibitor"/>
    <property type="match status" value="1"/>
</dbReference>
<evidence type="ECO:0000313" key="1">
    <source>
        <dbReference type="EMBL" id="KIJ40688.1"/>
    </source>
</evidence>
<dbReference type="HOGENOM" id="CLU_041706_0_0_1"/>
<dbReference type="AlphaFoldDB" id="A0A0C9UC44"/>
<dbReference type="InterPro" id="IPR032675">
    <property type="entry name" value="LRR_dom_sf"/>
</dbReference>
<name>A0A0C9UC44_SPHS4</name>
<dbReference type="Proteomes" id="UP000054279">
    <property type="component" value="Unassembled WGS sequence"/>
</dbReference>
<dbReference type="SUPFAM" id="SSF52047">
    <property type="entry name" value="RNI-like"/>
    <property type="match status" value="1"/>
</dbReference>
<organism evidence="1 2">
    <name type="scientific">Sphaerobolus stellatus (strain SS14)</name>
    <dbReference type="NCBI Taxonomy" id="990650"/>
    <lineage>
        <taxon>Eukaryota</taxon>
        <taxon>Fungi</taxon>
        <taxon>Dikarya</taxon>
        <taxon>Basidiomycota</taxon>
        <taxon>Agaricomycotina</taxon>
        <taxon>Agaricomycetes</taxon>
        <taxon>Phallomycetidae</taxon>
        <taxon>Geastrales</taxon>
        <taxon>Sphaerobolaceae</taxon>
        <taxon>Sphaerobolus</taxon>
    </lineage>
</organism>
<proteinExistence type="predicted"/>
<accession>A0A0C9UC44</accession>
<protein>
    <submittedName>
        <fullName evidence="1">Uncharacterized protein</fullName>
    </submittedName>
</protein>
<dbReference type="EMBL" id="KN837142">
    <property type="protein sequence ID" value="KIJ40688.1"/>
    <property type="molecule type" value="Genomic_DNA"/>
</dbReference>
<sequence length="383" mass="43277">MLVQEGQAYLARTVTSPQRDHVLCDAISRLTGLVKFNYITPKGITKSQVLWTLSTSCPLIQEVILHHKREVSTSNITPPEIQSSLVSFPSLQSLIVDFNQIDDDDVVLCFEIFSFGRFPKLKVLRLLNIYINLNKPGPPAATVLMNSATLPQLRELKLQVWSNFYSRDMTNEAKADMTYGFLARHPQLERLAVLSFAGEFWQPLSLERDHCPNVRVLCVDARPEVIDGLSPSLAGQLQKLSGHMGPRSLPLLEHMSMLQECILNFTGYLPISFIRSLPISIQRLVTSHPGFRYGDSVKYIISLTRLHNLTHVGGSNWTQSSVPELKDNLLHLSALTKLEYIGIWGPCSLLMWIPLQNLKDEGFGPETEHLTHSQVFSWDFSWV</sequence>
<evidence type="ECO:0000313" key="2">
    <source>
        <dbReference type="Proteomes" id="UP000054279"/>
    </source>
</evidence>
<gene>
    <name evidence="1" type="ORF">M422DRAFT_256383</name>
</gene>
<reference evidence="1 2" key="1">
    <citation type="submission" date="2014-06" db="EMBL/GenBank/DDBJ databases">
        <title>Evolutionary Origins and Diversification of the Mycorrhizal Mutualists.</title>
        <authorList>
            <consortium name="DOE Joint Genome Institute"/>
            <consortium name="Mycorrhizal Genomics Consortium"/>
            <person name="Kohler A."/>
            <person name="Kuo A."/>
            <person name="Nagy L.G."/>
            <person name="Floudas D."/>
            <person name="Copeland A."/>
            <person name="Barry K.W."/>
            <person name="Cichocki N."/>
            <person name="Veneault-Fourrey C."/>
            <person name="LaButti K."/>
            <person name="Lindquist E.A."/>
            <person name="Lipzen A."/>
            <person name="Lundell T."/>
            <person name="Morin E."/>
            <person name="Murat C."/>
            <person name="Riley R."/>
            <person name="Ohm R."/>
            <person name="Sun H."/>
            <person name="Tunlid A."/>
            <person name="Henrissat B."/>
            <person name="Grigoriev I.V."/>
            <person name="Hibbett D.S."/>
            <person name="Martin F."/>
        </authorList>
    </citation>
    <scope>NUCLEOTIDE SEQUENCE [LARGE SCALE GENOMIC DNA]</scope>
    <source>
        <strain evidence="1 2">SS14</strain>
    </source>
</reference>
<keyword evidence="2" id="KW-1185">Reference proteome</keyword>